<protein>
    <submittedName>
        <fullName evidence="1">Uncharacterized protein</fullName>
    </submittedName>
</protein>
<evidence type="ECO:0000313" key="1">
    <source>
        <dbReference type="EMBL" id="GHF61858.1"/>
    </source>
</evidence>
<dbReference type="Proteomes" id="UP000638313">
    <property type="component" value="Unassembled WGS sequence"/>
</dbReference>
<gene>
    <name evidence="1" type="ORF">GCM10010218_49320</name>
</gene>
<reference evidence="1" key="2">
    <citation type="submission" date="2020-09" db="EMBL/GenBank/DDBJ databases">
        <authorList>
            <person name="Sun Q."/>
            <person name="Ohkuma M."/>
        </authorList>
    </citation>
    <scope>NUCLEOTIDE SEQUENCE</scope>
    <source>
        <strain evidence="1">JCM 4059</strain>
    </source>
</reference>
<comment type="caution">
    <text evidence="1">The sequence shown here is derived from an EMBL/GenBank/DDBJ whole genome shotgun (WGS) entry which is preliminary data.</text>
</comment>
<evidence type="ECO:0000313" key="2">
    <source>
        <dbReference type="Proteomes" id="UP000638313"/>
    </source>
</evidence>
<organism evidence="1 2">
    <name type="scientific">Streptomyces mashuensis</name>
    <dbReference type="NCBI Taxonomy" id="33904"/>
    <lineage>
        <taxon>Bacteria</taxon>
        <taxon>Bacillati</taxon>
        <taxon>Actinomycetota</taxon>
        <taxon>Actinomycetes</taxon>
        <taxon>Kitasatosporales</taxon>
        <taxon>Streptomycetaceae</taxon>
        <taxon>Streptomyces</taxon>
    </lineage>
</organism>
<accession>A0A919B6N3</accession>
<proteinExistence type="predicted"/>
<reference evidence="1" key="1">
    <citation type="journal article" date="2014" name="Int. J. Syst. Evol. Microbiol.">
        <title>Complete genome sequence of Corynebacterium casei LMG S-19264T (=DSM 44701T), isolated from a smear-ripened cheese.</title>
        <authorList>
            <consortium name="US DOE Joint Genome Institute (JGI-PGF)"/>
            <person name="Walter F."/>
            <person name="Albersmeier A."/>
            <person name="Kalinowski J."/>
            <person name="Ruckert C."/>
        </authorList>
    </citation>
    <scope>NUCLEOTIDE SEQUENCE</scope>
    <source>
        <strain evidence="1">JCM 4059</strain>
    </source>
</reference>
<sequence>MGYNSTPNDMRVAQARACILYDVNGKVHHIHHVVDTEGADLTSDSSLIERAKSVAKELGDDPRRLHPLVVESSDLEGVKVLRVDKEAKAVVTEKFPRISPSE</sequence>
<dbReference type="AlphaFoldDB" id="A0A919B6N3"/>
<keyword evidence="2" id="KW-1185">Reference proteome</keyword>
<name>A0A919B6N3_9ACTN</name>
<dbReference type="EMBL" id="BNBD01000011">
    <property type="protein sequence ID" value="GHF61858.1"/>
    <property type="molecule type" value="Genomic_DNA"/>
</dbReference>